<feature type="compositionally biased region" description="Basic and acidic residues" evidence="1">
    <location>
        <begin position="15"/>
        <end position="24"/>
    </location>
</feature>
<sequence length="166" mass="19283">MPLRINIPNEHKKKGNIETDKDPLKINLNSSNELSKKRVKRRDKKRGETFAEFSVKDEDAFPKKRGKKRRVTSPVLPVKGASPPTEVAKWAPSCISHHTKPYYEAWVDTTLAAISSGSNRDKLFFDKQRFIQSFQRALYERTELPDLTYENCNDERYTGRIKVSQR</sequence>
<name>A0A0L7L5C5_OPEBR</name>
<proteinExistence type="predicted"/>
<organism evidence="2 3">
    <name type="scientific">Operophtera brumata</name>
    <name type="common">Winter moth</name>
    <name type="synonym">Phalaena brumata</name>
    <dbReference type="NCBI Taxonomy" id="104452"/>
    <lineage>
        <taxon>Eukaryota</taxon>
        <taxon>Metazoa</taxon>
        <taxon>Ecdysozoa</taxon>
        <taxon>Arthropoda</taxon>
        <taxon>Hexapoda</taxon>
        <taxon>Insecta</taxon>
        <taxon>Pterygota</taxon>
        <taxon>Neoptera</taxon>
        <taxon>Endopterygota</taxon>
        <taxon>Lepidoptera</taxon>
        <taxon>Glossata</taxon>
        <taxon>Ditrysia</taxon>
        <taxon>Geometroidea</taxon>
        <taxon>Geometridae</taxon>
        <taxon>Larentiinae</taxon>
        <taxon>Operophtera</taxon>
    </lineage>
</organism>
<accession>A0A0L7L5C5</accession>
<evidence type="ECO:0000256" key="1">
    <source>
        <dbReference type="SAM" id="MobiDB-lite"/>
    </source>
</evidence>
<protein>
    <submittedName>
        <fullName evidence="2">Fad-dependent amine oxidoreductase</fullName>
    </submittedName>
</protein>
<dbReference type="EMBL" id="JTDY01002832">
    <property type="protein sequence ID" value="KOB70630.1"/>
    <property type="molecule type" value="Genomic_DNA"/>
</dbReference>
<feature type="region of interest" description="Disordered" evidence="1">
    <location>
        <begin position="1"/>
        <end position="47"/>
    </location>
</feature>
<gene>
    <name evidence="2" type="ORF">OBRU01_14948</name>
</gene>
<keyword evidence="3" id="KW-1185">Reference proteome</keyword>
<evidence type="ECO:0000313" key="3">
    <source>
        <dbReference type="Proteomes" id="UP000037510"/>
    </source>
</evidence>
<reference evidence="2 3" key="1">
    <citation type="journal article" date="2015" name="Genome Biol. Evol.">
        <title>The genome of winter moth (Operophtera brumata) provides a genomic perspective on sexual dimorphism and phenology.</title>
        <authorList>
            <person name="Derks M.F."/>
            <person name="Smit S."/>
            <person name="Salis L."/>
            <person name="Schijlen E."/>
            <person name="Bossers A."/>
            <person name="Mateman C."/>
            <person name="Pijl A.S."/>
            <person name="de Ridder D."/>
            <person name="Groenen M.A."/>
            <person name="Visser M.E."/>
            <person name="Megens H.J."/>
        </authorList>
    </citation>
    <scope>NUCLEOTIDE SEQUENCE [LARGE SCALE GENOMIC DNA]</scope>
    <source>
        <strain evidence="2">WM2013NL</strain>
        <tissue evidence="2">Head and thorax</tissue>
    </source>
</reference>
<comment type="caution">
    <text evidence="2">The sequence shown here is derived from an EMBL/GenBank/DDBJ whole genome shotgun (WGS) entry which is preliminary data.</text>
</comment>
<dbReference type="Proteomes" id="UP000037510">
    <property type="component" value="Unassembled WGS sequence"/>
</dbReference>
<evidence type="ECO:0000313" key="2">
    <source>
        <dbReference type="EMBL" id="KOB70630.1"/>
    </source>
</evidence>
<dbReference type="AlphaFoldDB" id="A0A0L7L5C5"/>
<feature type="region of interest" description="Disordered" evidence="1">
    <location>
        <begin position="61"/>
        <end position="84"/>
    </location>
</feature>